<protein>
    <submittedName>
        <fullName evidence="1">Uncharacterized protein</fullName>
    </submittedName>
</protein>
<gene>
    <name evidence="1" type="ORF">BDN72DRAFT_781342</name>
</gene>
<evidence type="ECO:0000313" key="1">
    <source>
        <dbReference type="EMBL" id="TFK58999.1"/>
    </source>
</evidence>
<accession>A0ACD3A107</accession>
<proteinExistence type="predicted"/>
<dbReference type="EMBL" id="ML209113">
    <property type="protein sequence ID" value="TFK58999.1"/>
    <property type="molecule type" value="Genomic_DNA"/>
</dbReference>
<name>A0ACD3A107_9AGAR</name>
<dbReference type="Proteomes" id="UP000308600">
    <property type="component" value="Unassembled WGS sequence"/>
</dbReference>
<keyword evidence="2" id="KW-1185">Reference proteome</keyword>
<reference evidence="1 2" key="1">
    <citation type="journal article" date="2019" name="Nat. Ecol. Evol.">
        <title>Megaphylogeny resolves global patterns of mushroom evolution.</title>
        <authorList>
            <person name="Varga T."/>
            <person name="Krizsan K."/>
            <person name="Foldi C."/>
            <person name="Dima B."/>
            <person name="Sanchez-Garcia M."/>
            <person name="Sanchez-Ramirez S."/>
            <person name="Szollosi G.J."/>
            <person name="Szarkandi J.G."/>
            <person name="Papp V."/>
            <person name="Albert L."/>
            <person name="Andreopoulos W."/>
            <person name="Angelini C."/>
            <person name="Antonin V."/>
            <person name="Barry K.W."/>
            <person name="Bougher N.L."/>
            <person name="Buchanan P."/>
            <person name="Buyck B."/>
            <person name="Bense V."/>
            <person name="Catcheside P."/>
            <person name="Chovatia M."/>
            <person name="Cooper J."/>
            <person name="Damon W."/>
            <person name="Desjardin D."/>
            <person name="Finy P."/>
            <person name="Geml J."/>
            <person name="Haridas S."/>
            <person name="Hughes K."/>
            <person name="Justo A."/>
            <person name="Karasinski D."/>
            <person name="Kautmanova I."/>
            <person name="Kiss B."/>
            <person name="Kocsube S."/>
            <person name="Kotiranta H."/>
            <person name="LaButti K.M."/>
            <person name="Lechner B.E."/>
            <person name="Liimatainen K."/>
            <person name="Lipzen A."/>
            <person name="Lukacs Z."/>
            <person name="Mihaltcheva S."/>
            <person name="Morgado L.N."/>
            <person name="Niskanen T."/>
            <person name="Noordeloos M.E."/>
            <person name="Ohm R.A."/>
            <person name="Ortiz-Santana B."/>
            <person name="Ovrebo C."/>
            <person name="Racz N."/>
            <person name="Riley R."/>
            <person name="Savchenko A."/>
            <person name="Shiryaev A."/>
            <person name="Soop K."/>
            <person name="Spirin V."/>
            <person name="Szebenyi C."/>
            <person name="Tomsovsky M."/>
            <person name="Tulloss R.E."/>
            <person name="Uehling J."/>
            <person name="Grigoriev I.V."/>
            <person name="Vagvolgyi C."/>
            <person name="Papp T."/>
            <person name="Martin F.M."/>
            <person name="Miettinen O."/>
            <person name="Hibbett D.S."/>
            <person name="Nagy L.G."/>
        </authorList>
    </citation>
    <scope>NUCLEOTIDE SEQUENCE [LARGE SCALE GENOMIC DNA]</scope>
    <source>
        <strain evidence="1 2">NL-1719</strain>
    </source>
</reference>
<sequence length="477" mass="53940">MTFIHSGMNCGSEAALDRLVHNVILHKGFKLEDLKGFSARRENARLAEAAQVSEIAAQLEFKEVKVEIDVPSGSQSVPSQKFPIPGLLYRKLTSVLKTAFADPLAHHYHYSPFTLNHSPSDPSGLEQRVWSEVFNSDAFISENDKVQLHAPTPPDEPRCTREKVVAAVMFASDSTLLANFGAAKAWPIYFMLGNLSKYIRAQPGSGALHHVAYIPSLPDSFQDWASKFHHKWNTQQKGILAHCRRELMQATWELLLDDDFLHAYTYGMVITCIDGVERRVYPRIFTYSADYPEKVLLATIRDKGLCPCPRCLVSKAKTDQLGTRRDTATRMNQLRTYLADKVSRARKAIYQLANPITGKAVEDDLKATSAVPTFNAFVRRLGDNFDPFGILVVDLLHEFEIGVWKTLFTHLIRLLYAAAPHEQLVVNLNERYVCFLSTNSIILNSYQVSANLNLWSWDNSPFFNELGRNEKESCPRF</sequence>
<organism evidence="1 2">
    <name type="scientific">Pluteus cervinus</name>
    <dbReference type="NCBI Taxonomy" id="181527"/>
    <lineage>
        <taxon>Eukaryota</taxon>
        <taxon>Fungi</taxon>
        <taxon>Dikarya</taxon>
        <taxon>Basidiomycota</taxon>
        <taxon>Agaricomycotina</taxon>
        <taxon>Agaricomycetes</taxon>
        <taxon>Agaricomycetidae</taxon>
        <taxon>Agaricales</taxon>
        <taxon>Pluteineae</taxon>
        <taxon>Pluteaceae</taxon>
        <taxon>Pluteus</taxon>
    </lineage>
</organism>
<evidence type="ECO:0000313" key="2">
    <source>
        <dbReference type="Proteomes" id="UP000308600"/>
    </source>
</evidence>